<keyword evidence="1" id="KW-0812">Transmembrane</keyword>
<keyword evidence="1" id="KW-1133">Transmembrane helix</keyword>
<feature type="domain" description="DUF6534" evidence="2">
    <location>
        <begin position="183"/>
        <end position="274"/>
    </location>
</feature>
<dbReference type="Pfam" id="PF20152">
    <property type="entry name" value="DUF6534"/>
    <property type="match status" value="1"/>
</dbReference>
<evidence type="ECO:0000256" key="1">
    <source>
        <dbReference type="SAM" id="Phobius"/>
    </source>
</evidence>
<feature type="transmembrane region" description="Helical" evidence="1">
    <location>
        <begin position="178"/>
        <end position="199"/>
    </location>
</feature>
<feature type="transmembrane region" description="Helical" evidence="1">
    <location>
        <begin position="139"/>
        <end position="158"/>
    </location>
</feature>
<evidence type="ECO:0000313" key="3">
    <source>
        <dbReference type="EMBL" id="KAF5346049.1"/>
    </source>
</evidence>
<accession>A0A8H5FR37</accession>
<comment type="caution">
    <text evidence="3">The sequence shown here is derived from an EMBL/GenBank/DDBJ whole genome shotgun (WGS) entry which is preliminary data.</text>
</comment>
<feature type="transmembrane region" description="Helical" evidence="1">
    <location>
        <begin position="24"/>
        <end position="45"/>
    </location>
</feature>
<dbReference type="OrthoDB" id="3032778at2759"/>
<proteinExistence type="predicted"/>
<dbReference type="PANTHER" id="PTHR40465:SF1">
    <property type="entry name" value="DUF6534 DOMAIN-CONTAINING PROTEIN"/>
    <property type="match status" value="1"/>
</dbReference>
<feature type="transmembrane region" description="Helical" evidence="1">
    <location>
        <begin position="65"/>
        <end position="93"/>
    </location>
</feature>
<dbReference type="AlphaFoldDB" id="A0A8H5FR37"/>
<feature type="transmembrane region" description="Helical" evidence="1">
    <location>
        <begin position="113"/>
        <end position="132"/>
    </location>
</feature>
<feature type="transmembrane region" description="Helical" evidence="1">
    <location>
        <begin position="251"/>
        <end position="271"/>
    </location>
</feature>
<protein>
    <recommendedName>
        <fullName evidence="2">DUF6534 domain-containing protein</fullName>
    </recommendedName>
</protein>
<organism evidence="3 4">
    <name type="scientific">Leucocoprinus leucothites</name>
    <dbReference type="NCBI Taxonomy" id="201217"/>
    <lineage>
        <taxon>Eukaryota</taxon>
        <taxon>Fungi</taxon>
        <taxon>Dikarya</taxon>
        <taxon>Basidiomycota</taxon>
        <taxon>Agaricomycotina</taxon>
        <taxon>Agaricomycetes</taxon>
        <taxon>Agaricomycetidae</taxon>
        <taxon>Agaricales</taxon>
        <taxon>Agaricineae</taxon>
        <taxon>Agaricaceae</taxon>
        <taxon>Leucocoprinus</taxon>
    </lineage>
</organism>
<evidence type="ECO:0000313" key="4">
    <source>
        <dbReference type="Proteomes" id="UP000559027"/>
    </source>
</evidence>
<dbReference type="Proteomes" id="UP000559027">
    <property type="component" value="Unassembled WGS sequence"/>
</dbReference>
<keyword evidence="4" id="KW-1185">Reference proteome</keyword>
<keyword evidence="1" id="KW-0472">Membrane</keyword>
<gene>
    <name evidence="3" type="ORF">D9756_010842</name>
</gene>
<dbReference type="PANTHER" id="PTHR40465">
    <property type="entry name" value="CHROMOSOME 1, WHOLE GENOME SHOTGUN SEQUENCE"/>
    <property type="match status" value="1"/>
</dbReference>
<sequence>MAAAPTKVGPLATGPPLIGVALNWWLYGILVMQYCTSLTTLNVLLRSLKPSGVMYINHAGRDRKFLRIIVHFIFLVDTVQTIMMMDDVFYWFVYNFGDTSVMFQLNLASIDGPFLDAVIALTVQLVYCWRIWVLGKWRVLPAVAALLALGGCASGMFVGIHDAVTHTVQPVDRIMDDVWLFLTAVTDILIAGSMTYLLLKFQSTKTSQSTMAAVKRILVLTVETNAVTTVLAIVLISMFLVPSIAPPKTNLFLVIGYNLGKMYSNCFMVLLNQRLYHEASSSRNASEHREGIRVETFTTTTRSNDFALPRQATSFQDIDGVGHDRSAGQVSVIRFSKSAPGQAGSFRTKDVKDIESFSSDIV</sequence>
<evidence type="ECO:0000259" key="2">
    <source>
        <dbReference type="Pfam" id="PF20152"/>
    </source>
</evidence>
<dbReference type="EMBL" id="JAACJO010000036">
    <property type="protein sequence ID" value="KAF5346049.1"/>
    <property type="molecule type" value="Genomic_DNA"/>
</dbReference>
<name>A0A8H5FR37_9AGAR</name>
<feature type="transmembrane region" description="Helical" evidence="1">
    <location>
        <begin position="220"/>
        <end position="245"/>
    </location>
</feature>
<dbReference type="InterPro" id="IPR045339">
    <property type="entry name" value="DUF6534"/>
</dbReference>
<reference evidence="3 4" key="1">
    <citation type="journal article" date="2020" name="ISME J.">
        <title>Uncovering the hidden diversity of litter-decomposition mechanisms in mushroom-forming fungi.</title>
        <authorList>
            <person name="Floudas D."/>
            <person name="Bentzer J."/>
            <person name="Ahren D."/>
            <person name="Johansson T."/>
            <person name="Persson P."/>
            <person name="Tunlid A."/>
        </authorList>
    </citation>
    <scope>NUCLEOTIDE SEQUENCE [LARGE SCALE GENOMIC DNA]</scope>
    <source>
        <strain evidence="3 4">CBS 146.42</strain>
    </source>
</reference>